<gene>
    <name evidence="2" type="ORF">MRATA1EN1_LOCUS23628</name>
</gene>
<keyword evidence="1" id="KW-0812">Transmembrane</keyword>
<proteinExistence type="predicted"/>
<feature type="transmembrane region" description="Helical" evidence="1">
    <location>
        <begin position="20"/>
        <end position="39"/>
    </location>
</feature>
<dbReference type="Proteomes" id="UP001176941">
    <property type="component" value="Chromosome 4"/>
</dbReference>
<dbReference type="EMBL" id="OX459940">
    <property type="protein sequence ID" value="CAI9174666.1"/>
    <property type="molecule type" value="Genomic_DNA"/>
</dbReference>
<keyword evidence="1" id="KW-0472">Membrane</keyword>
<reference evidence="2" key="1">
    <citation type="submission" date="2023-04" db="EMBL/GenBank/DDBJ databases">
        <authorList>
            <consortium name="ELIXIR-Norway"/>
        </authorList>
    </citation>
    <scope>NUCLEOTIDE SEQUENCE [LARGE SCALE GENOMIC DNA]</scope>
</reference>
<keyword evidence="1" id="KW-1133">Transmembrane helix</keyword>
<protein>
    <submittedName>
        <fullName evidence="2">Uncharacterized protein</fullName>
    </submittedName>
</protein>
<sequence>MQLPFISMFPASRSLPAYQTIFFSAHLSFLVLAYHFVLCSTSSSLLPPMPLSRTEWGPPARGSGDFGLWQGCGMPGGDPTLSLGLLASTRQAPWLESWDV</sequence>
<name>A0ABN8ZNV5_RANTA</name>
<evidence type="ECO:0000313" key="2">
    <source>
        <dbReference type="EMBL" id="CAI9174666.1"/>
    </source>
</evidence>
<keyword evidence="3" id="KW-1185">Reference proteome</keyword>
<evidence type="ECO:0000313" key="3">
    <source>
        <dbReference type="Proteomes" id="UP001176941"/>
    </source>
</evidence>
<organism evidence="2 3">
    <name type="scientific">Rangifer tarandus platyrhynchus</name>
    <name type="common">Svalbard reindeer</name>
    <dbReference type="NCBI Taxonomy" id="3082113"/>
    <lineage>
        <taxon>Eukaryota</taxon>
        <taxon>Metazoa</taxon>
        <taxon>Chordata</taxon>
        <taxon>Craniata</taxon>
        <taxon>Vertebrata</taxon>
        <taxon>Euteleostomi</taxon>
        <taxon>Mammalia</taxon>
        <taxon>Eutheria</taxon>
        <taxon>Laurasiatheria</taxon>
        <taxon>Artiodactyla</taxon>
        <taxon>Ruminantia</taxon>
        <taxon>Pecora</taxon>
        <taxon>Cervidae</taxon>
        <taxon>Odocoileinae</taxon>
        <taxon>Rangifer</taxon>
    </lineage>
</organism>
<evidence type="ECO:0000256" key="1">
    <source>
        <dbReference type="SAM" id="Phobius"/>
    </source>
</evidence>
<accession>A0ABN8ZNV5</accession>